<evidence type="ECO:0000313" key="6">
    <source>
        <dbReference type="EMBL" id="GEN26533.1"/>
    </source>
</evidence>
<sequence>MRAALELAFEGGIQHASVERISTVSGVAKSTIYRRWPNAAAIVMDAFFEEVGPTIAYDLRLPIVENFCHSVGALVVALKGSRGQLLRELLGAAQADPDLREAFVERWIMPRRRMGREAIEGAIARGELRPEIDPELTLDLIYGAVYYHLTVSFSDIDESFAAKLVEEVLNPYLKARA</sequence>
<feature type="domain" description="HTH tetR-type" evidence="5">
    <location>
        <begin position="1"/>
        <end position="54"/>
    </location>
</feature>
<evidence type="ECO:0000259" key="5">
    <source>
        <dbReference type="PROSITE" id="PS50977"/>
    </source>
</evidence>
<evidence type="ECO:0000256" key="3">
    <source>
        <dbReference type="ARBA" id="ARBA00023163"/>
    </source>
</evidence>
<reference evidence="6 7" key="1">
    <citation type="submission" date="2019-07" db="EMBL/GenBank/DDBJ databases">
        <title>Whole genome shotgun sequence of Halomonas variabilis NBRC 102410.</title>
        <authorList>
            <person name="Hosoyama A."/>
            <person name="Uohara A."/>
            <person name="Ohji S."/>
            <person name="Ichikawa N."/>
        </authorList>
    </citation>
    <scope>NUCLEOTIDE SEQUENCE [LARGE SCALE GENOMIC DNA]</scope>
    <source>
        <strain evidence="6 7">NBRC 102410</strain>
    </source>
</reference>
<dbReference type="InterPro" id="IPR050109">
    <property type="entry name" value="HTH-type_TetR-like_transc_reg"/>
</dbReference>
<dbReference type="InterPro" id="IPR011075">
    <property type="entry name" value="TetR_C"/>
</dbReference>
<dbReference type="Pfam" id="PF00440">
    <property type="entry name" value="TetR_N"/>
    <property type="match status" value="1"/>
</dbReference>
<dbReference type="EMBL" id="BJXV01000001">
    <property type="protein sequence ID" value="GEN26533.1"/>
    <property type="molecule type" value="Genomic_DNA"/>
</dbReference>
<dbReference type="Pfam" id="PF16859">
    <property type="entry name" value="TetR_C_11"/>
    <property type="match status" value="1"/>
</dbReference>
<evidence type="ECO:0000313" key="7">
    <source>
        <dbReference type="Proteomes" id="UP000321303"/>
    </source>
</evidence>
<dbReference type="AlphaFoldDB" id="A0A511UM39"/>
<dbReference type="InterPro" id="IPR036271">
    <property type="entry name" value="Tet_transcr_reg_TetR-rel_C_sf"/>
</dbReference>
<protein>
    <submittedName>
        <fullName evidence="6">Putative transcriptional regulator, TetR family protein</fullName>
    </submittedName>
</protein>
<dbReference type="PROSITE" id="PS50977">
    <property type="entry name" value="HTH_TETR_2"/>
    <property type="match status" value="1"/>
</dbReference>
<dbReference type="GO" id="GO:0003700">
    <property type="term" value="F:DNA-binding transcription factor activity"/>
    <property type="evidence" value="ECO:0007669"/>
    <property type="project" value="TreeGrafter"/>
</dbReference>
<dbReference type="SUPFAM" id="SSF48498">
    <property type="entry name" value="Tetracyclin repressor-like, C-terminal domain"/>
    <property type="match status" value="1"/>
</dbReference>
<dbReference type="InterPro" id="IPR009057">
    <property type="entry name" value="Homeodomain-like_sf"/>
</dbReference>
<keyword evidence="3" id="KW-0804">Transcription</keyword>
<dbReference type="Gene3D" id="1.10.357.10">
    <property type="entry name" value="Tetracycline Repressor, domain 2"/>
    <property type="match status" value="1"/>
</dbReference>
<keyword evidence="1" id="KW-0805">Transcription regulation</keyword>
<proteinExistence type="predicted"/>
<keyword evidence="2 4" id="KW-0238">DNA-binding</keyword>
<name>A0A511UM39_9GAMM</name>
<dbReference type="Gene3D" id="1.10.10.60">
    <property type="entry name" value="Homeodomain-like"/>
    <property type="match status" value="1"/>
</dbReference>
<dbReference type="PANTHER" id="PTHR30055:SF148">
    <property type="entry name" value="TETR-FAMILY TRANSCRIPTIONAL REGULATOR"/>
    <property type="match status" value="1"/>
</dbReference>
<feature type="DNA-binding region" description="H-T-H motif" evidence="4">
    <location>
        <begin position="17"/>
        <end position="36"/>
    </location>
</feature>
<organism evidence="6 7">
    <name type="scientific">Halovibrio variabilis</name>
    <dbReference type="NCBI Taxonomy" id="31910"/>
    <lineage>
        <taxon>Bacteria</taxon>
        <taxon>Pseudomonadati</taxon>
        <taxon>Pseudomonadota</taxon>
        <taxon>Gammaproteobacteria</taxon>
        <taxon>Oceanospirillales</taxon>
        <taxon>Halomonadaceae</taxon>
        <taxon>Halovibrio</taxon>
    </lineage>
</organism>
<accession>A0A511UM39</accession>
<dbReference type="GO" id="GO:0000976">
    <property type="term" value="F:transcription cis-regulatory region binding"/>
    <property type="evidence" value="ECO:0007669"/>
    <property type="project" value="TreeGrafter"/>
</dbReference>
<dbReference type="SUPFAM" id="SSF46689">
    <property type="entry name" value="Homeodomain-like"/>
    <property type="match status" value="1"/>
</dbReference>
<evidence type="ECO:0000256" key="4">
    <source>
        <dbReference type="PROSITE-ProRule" id="PRU00335"/>
    </source>
</evidence>
<gene>
    <name evidence="6" type="ORF">HVA01_01790</name>
</gene>
<dbReference type="PANTHER" id="PTHR30055">
    <property type="entry name" value="HTH-TYPE TRANSCRIPTIONAL REGULATOR RUTR"/>
    <property type="match status" value="1"/>
</dbReference>
<keyword evidence="7" id="KW-1185">Reference proteome</keyword>
<evidence type="ECO:0000256" key="2">
    <source>
        <dbReference type="ARBA" id="ARBA00023125"/>
    </source>
</evidence>
<evidence type="ECO:0000256" key="1">
    <source>
        <dbReference type="ARBA" id="ARBA00023015"/>
    </source>
</evidence>
<comment type="caution">
    <text evidence="6">The sequence shown here is derived from an EMBL/GenBank/DDBJ whole genome shotgun (WGS) entry which is preliminary data.</text>
</comment>
<dbReference type="Proteomes" id="UP000321303">
    <property type="component" value="Unassembled WGS sequence"/>
</dbReference>
<dbReference type="InterPro" id="IPR001647">
    <property type="entry name" value="HTH_TetR"/>
</dbReference>
<dbReference type="RefSeq" id="WP_170243447.1">
    <property type="nucleotide sequence ID" value="NZ_BJXV01000001.1"/>
</dbReference>